<dbReference type="Gene3D" id="3.40.50.720">
    <property type="entry name" value="NAD(P)-binding Rossmann-like Domain"/>
    <property type="match status" value="1"/>
</dbReference>
<protein>
    <recommendedName>
        <fullName evidence="3">NmrA-like domain-containing protein</fullName>
    </recommendedName>
</protein>
<name>A0ABW2NNA3_9BACL</name>
<organism evidence="1 2">
    <name type="scientific">Fictibacillus iocasae</name>
    <dbReference type="NCBI Taxonomy" id="2715437"/>
    <lineage>
        <taxon>Bacteria</taxon>
        <taxon>Bacillati</taxon>
        <taxon>Bacillota</taxon>
        <taxon>Bacilli</taxon>
        <taxon>Bacillales</taxon>
        <taxon>Fictibacillaceae</taxon>
        <taxon>Fictibacillus</taxon>
    </lineage>
</organism>
<sequence>MIGKGTAIIHLVPYDFVIRSAVYLTHLKDGENKTYHVINPSPPTIKDAFASLLYELHGKKARFTIPVSIASAAIGPRFIQRLLGVPKETLDYFSGQHLYDCSALLEDLRGSGISCQPFPKLAPAMVTFYNEHADNKNFMKSF</sequence>
<evidence type="ECO:0000313" key="1">
    <source>
        <dbReference type="EMBL" id="MFC7370673.1"/>
    </source>
</evidence>
<proteinExistence type="predicted"/>
<evidence type="ECO:0000313" key="2">
    <source>
        <dbReference type="Proteomes" id="UP001596549"/>
    </source>
</evidence>
<dbReference type="Proteomes" id="UP001596549">
    <property type="component" value="Unassembled WGS sequence"/>
</dbReference>
<dbReference type="EMBL" id="JBHTCP010000004">
    <property type="protein sequence ID" value="MFC7370673.1"/>
    <property type="molecule type" value="Genomic_DNA"/>
</dbReference>
<gene>
    <name evidence="1" type="ORF">ACFQPF_03175</name>
</gene>
<accession>A0ABW2NNA3</accession>
<dbReference type="RefSeq" id="WP_379746408.1">
    <property type="nucleotide sequence ID" value="NZ_JBHTCP010000004.1"/>
</dbReference>
<evidence type="ECO:0008006" key="3">
    <source>
        <dbReference type="Google" id="ProtNLM"/>
    </source>
</evidence>
<comment type="caution">
    <text evidence="1">The sequence shown here is derived from an EMBL/GenBank/DDBJ whole genome shotgun (WGS) entry which is preliminary data.</text>
</comment>
<keyword evidence="2" id="KW-1185">Reference proteome</keyword>
<reference evidence="2" key="1">
    <citation type="journal article" date="2019" name="Int. J. Syst. Evol. Microbiol.">
        <title>The Global Catalogue of Microorganisms (GCM) 10K type strain sequencing project: providing services to taxonomists for standard genome sequencing and annotation.</title>
        <authorList>
            <consortium name="The Broad Institute Genomics Platform"/>
            <consortium name="The Broad Institute Genome Sequencing Center for Infectious Disease"/>
            <person name="Wu L."/>
            <person name="Ma J."/>
        </authorList>
    </citation>
    <scope>NUCLEOTIDE SEQUENCE [LARGE SCALE GENOMIC DNA]</scope>
    <source>
        <strain evidence="2">NBRC 106396</strain>
    </source>
</reference>